<protein>
    <recommendedName>
        <fullName evidence="4">ECF transporter S component</fullName>
    </recommendedName>
</protein>
<feature type="transmembrane region" description="Helical" evidence="1">
    <location>
        <begin position="154"/>
        <end position="171"/>
    </location>
</feature>
<keyword evidence="1" id="KW-0472">Membrane</keyword>
<evidence type="ECO:0008006" key="4">
    <source>
        <dbReference type="Google" id="ProtNLM"/>
    </source>
</evidence>
<feature type="transmembrane region" description="Helical" evidence="1">
    <location>
        <begin position="12"/>
        <end position="32"/>
    </location>
</feature>
<organism evidence="2 3">
    <name type="scientific">Enterococcus diestrammenae</name>
    <dbReference type="NCBI Taxonomy" id="1155073"/>
    <lineage>
        <taxon>Bacteria</taxon>
        <taxon>Bacillati</taxon>
        <taxon>Bacillota</taxon>
        <taxon>Bacilli</taxon>
        <taxon>Lactobacillales</taxon>
        <taxon>Enterococcaceae</taxon>
        <taxon>Enterococcus</taxon>
    </lineage>
</organism>
<gene>
    <name evidence="2" type="ORF">BAU18_000903</name>
</gene>
<feature type="transmembrane region" description="Helical" evidence="1">
    <location>
        <begin position="77"/>
        <end position="98"/>
    </location>
</feature>
<evidence type="ECO:0000256" key="1">
    <source>
        <dbReference type="SAM" id="Phobius"/>
    </source>
</evidence>
<keyword evidence="1" id="KW-1133">Transmembrane helix</keyword>
<feature type="transmembrane region" description="Helical" evidence="1">
    <location>
        <begin position="44"/>
        <end position="71"/>
    </location>
</feature>
<comment type="caution">
    <text evidence="2">The sequence shown here is derived from an EMBL/GenBank/DDBJ whole genome shotgun (WGS) entry which is preliminary data.</text>
</comment>
<feature type="transmembrane region" description="Helical" evidence="1">
    <location>
        <begin position="110"/>
        <end position="134"/>
    </location>
</feature>
<accession>A0ABV0F208</accession>
<dbReference type="RefSeq" id="WP_161869339.1">
    <property type="nucleotide sequence ID" value="NZ_MAEI02000001.1"/>
</dbReference>
<proteinExistence type="predicted"/>
<dbReference type="Proteomes" id="UP001429357">
    <property type="component" value="Unassembled WGS sequence"/>
</dbReference>
<dbReference type="Gene3D" id="1.10.1760.20">
    <property type="match status" value="1"/>
</dbReference>
<name>A0ABV0F208_9ENTE</name>
<keyword evidence="3" id="KW-1185">Reference proteome</keyword>
<evidence type="ECO:0000313" key="3">
    <source>
        <dbReference type="Proteomes" id="UP001429357"/>
    </source>
</evidence>
<evidence type="ECO:0000313" key="2">
    <source>
        <dbReference type="EMBL" id="MEO1781324.1"/>
    </source>
</evidence>
<reference evidence="2" key="1">
    <citation type="submission" date="2016-06" db="EMBL/GenBank/DDBJ databases">
        <authorList>
            <person name="Van Tyne D."/>
        </authorList>
    </citation>
    <scope>NUCLEOTIDE SEQUENCE</scope>
    <source>
        <strain evidence="2">JM9A</strain>
    </source>
</reference>
<reference evidence="2" key="2">
    <citation type="submission" date="2024-02" db="EMBL/GenBank/DDBJ databases">
        <title>The Genome Sequence of Enterococcus diestrammenae JM9A.</title>
        <authorList>
            <person name="Earl A."/>
            <person name="Manson A."/>
            <person name="Gilmore M."/>
            <person name="Sanders J."/>
            <person name="Shea T."/>
            <person name="Howe W."/>
            <person name="Livny J."/>
            <person name="Cuomo C."/>
            <person name="Neafsey D."/>
            <person name="Birren B."/>
        </authorList>
    </citation>
    <scope>NUCLEOTIDE SEQUENCE</scope>
    <source>
        <strain evidence="2">JM9A</strain>
    </source>
</reference>
<keyword evidence="1" id="KW-0812">Transmembrane</keyword>
<sequence>MNNHTKSNALWITQTAIMIALIVVIQATTSGLGQFVTGSLVNLILILTVALAGFTSGLTVACLSPIFAFIFGIGPQFPQIIACIMAGNAVLVTAWWLILGKNGHTQYPRVAAAALVAALLKFTTLWLLVVKIVAPLASNIPAPAKQNLAKMFSTPQLITALIGGGIACLLLPQLAKALKHRPANQKTTN</sequence>
<dbReference type="EMBL" id="MAEI02000001">
    <property type="protein sequence ID" value="MEO1781324.1"/>
    <property type="molecule type" value="Genomic_DNA"/>
</dbReference>